<evidence type="ECO:0000313" key="3">
    <source>
        <dbReference type="Proteomes" id="UP001341840"/>
    </source>
</evidence>
<dbReference type="EMBL" id="JASCZI010030296">
    <property type="protein sequence ID" value="MED6120826.1"/>
    <property type="molecule type" value="Genomic_DNA"/>
</dbReference>
<feature type="region of interest" description="Disordered" evidence="1">
    <location>
        <begin position="33"/>
        <end position="87"/>
    </location>
</feature>
<sequence>MGDLPRPVRVERSQRVCPRDSPLLLSIVYMGGSASSSFSRRSFDDPIDRSDSSDGADFTNDLLDRYDAEEGSEYRGEKGGRDGAEAHRCEKDGNKLAAKELTPVNRAWGVVTR</sequence>
<keyword evidence="3" id="KW-1185">Reference proteome</keyword>
<protein>
    <submittedName>
        <fullName evidence="2">Uncharacterized protein</fullName>
    </submittedName>
</protein>
<proteinExistence type="predicted"/>
<comment type="caution">
    <text evidence="2">The sequence shown here is derived from an EMBL/GenBank/DDBJ whole genome shotgun (WGS) entry which is preliminary data.</text>
</comment>
<evidence type="ECO:0000313" key="2">
    <source>
        <dbReference type="EMBL" id="MED6120826.1"/>
    </source>
</evidence>
<accession>A0ABU6RAA3</accession>
<name>A0ABU6RAA3_9FABA</name>
<reference evidence="2 3" key="1">
    <citation type="journal article" date="2023" name="Plants (Basel)">
        <title>Bridging the Gap: Combining Genomics and Transcriptomics Approaches to Understand Stylosanthes scabra, an Orphan Legume from the Brazilian Caatinga.</title>
        <authorList>
            <person name="Ferreira-Neto J.R.C."/>
            <person name="da Silva M.D."/>
            <person name="Binneck E."/>
            <person name="de Melo N.F."/>
            <person name="da Silva R.H."/>
            <person name="de Melo A.L.T.M."/>
            <person name="Pandolfi V."/>
            <person name="Bustamante F.O."/>
            <person name="Brasileiro-Vidal A.C."/>
            <person name="Benko-Iseppon A.M."/>
        </authorList>
    </citation>
    <scope>NUCLEOTIDE SEQUENCE [LARGE SCALE GENOMIC DNA]</scope>
    <source>
        <tissue evidence="2">Leaves</tissue>
    </source>
</reference>
<gene>
    <name evidence="2" type="ORF">PIB30_024546</name>
</gene>
<evidence type="ECO:0000256" key="1">
    <source>
        <dbReference type="SAM" id="MobiDB-lite"/>
    </source>
</evidence>
<dbReference type="Proteomes" id="UP001341840">
    <property type="component" value="Unassembled WGS sequence"/>
</dbReference>
<feature type="compositionally biased region" description="Basic and acidic residues" evidence="1">
    <location>
        <begin position="41"/>
        <end position="52"/>
    </location>
</feature>
<feature type="compositionally biased region" description="Basic and acidic residues" evidence="1">
    <location>
        <begin position="62"/>
        <end position="87"/>
    </location>
</feature>
<organism evidence="2 3">
    <name type="scientific">Stylosanthes scabra</name>
    <dbReference type="NCBI Taxonomy" id="79078"/>
    <lineage>
        <taxon>Eukaryota</taxon>
        <taxon>Viridiplantae</taxon>
        <taxon>Streptophyta</taxon>
        <taxon>Embryophyta</taxon>
        <taxon>Tracheophyta</taxon>
        <taxon>Spermatophyta</taxon>
        <taxon>Magnoliopsida</taxon>
        <taxon>eudicotyledons</taxon>
        <taxon>Gunneridae</taxon>
        <taxon>Pentapetalae</taxon>
        <taxon>rosids</taxon>
        <taxon>fabids</taxon>
        <taxon>Fabales</taxon>
        <taxon>Fabaceae</taxon>
        <taxon>Papilionoideae</taxon>
        <taxon>50 kb inversion clade</taxon>
        <taxon>dalbergioids sensu lato</taxon>
        <taxon>Dalbergieae</taxon>
        <taxon>Pterocarpus clade</taxon>
        <taxon>Stylosanthes</taxon>
    </lineage>
</organism>